<sequence length="254" mass="28343">MDNGTEYFQYLQRRTKEATINIPLNLERHRQIESSEIAQNMISLLQSVKNDQLPIEVVAQALADHLSLLIMKGTTDELTAVWNRRGFEKIVEMMKSHAERTSEPLVIAMIDLDHFKQFNTNYGHAIGDEVLKKFSQIIGETLRVTDAVARLGGEEFAAVLSNTGEDGGMVALERLRQTIESELASKIEGVKIPEPITASIGYTVVRKEDDLRSILSRADSALYVAKGEWPSALATSGGRNKVIAWQSEFPVIKM</sequence>
<dbReference type="AlphaFoldDB" id="A0A0G1CAY6"/>
<name>A0A0G1CAY6_9BACT</name>
<reference evidence="2 3" key="1">
    <citation type="journal article" date="2015" name="Nature">
        <title>rRNA introns, odd ribosomes, and small enigmatic genomes across a large radiation of phyla.</title>
        <authorList>
            <person name="Brown C.T."/>
            <person name="Hug L.A."/>
            <person name="Thomas B.C."/>
            <person name="Sharon I."/>
            <person name="Castelle C.J."/>
            <person name="Singh A."/>
            <person name="Wilkins M.J."/>
            <person name="Williams K.H."/>
            <person name="Banfield J.F."/>
        </authorList>
    </citation>
    <scope>NUCLEOTIDE SEQUENCE [LARGE SCALE GENOMIC DNA]</scope>
</reference>
<dbReference type="PANTHER" id="PTHR45138:SF9">
    <property type="entry name" value="DIGUANYLATE CYCLASE DGCM-RELATED"/>
    <property type="match status" value="1"/>
</dbReference>
<dbReference type="Proteomes" id="UP000034320">
    <property type="component" value="Unassembled WGS sequence"/>
</dbReference>
<dbReference type="InterPro" id="IPR043128">
    <property type="entry name" value="Rev_trsase/Diguanyl_cyclase"/>
</dbReference>
<dbReference type="InterPro" id="IPR000160">
    <property type="entry name" value="GGDEF_dom"/>
</dbReference>
<dbReference type="EMBL" id="LCDD01000013">
    <property type="protein sequence ID" value="KKS46798.1"/>
    <property type="molecule type" value="Genomic_DNA"/>
</dbReference>
<dbReference type="CDD" id="cd01949">
    <property type="entry name" value="GGDEF"/>
    <property type="match status" value="1"/>
</dbReference>
<evidence type="ECO:0000313" key="3">
    <source>
        <dbReference type="Proteomes" id="UP000034320"/>
    </source>
</evidence>
<dbReference type="PANTHER" id="PTHR45138">
    <property type="entry name" value="REGULATORY COMPONENTS OF SENSORY TRANSDUCTION SYSTEM"/>
    <property type="match status" value="1"/>
</dbReference>
<evidence type="ECO:0000313" key="2">
    <source>
        <dbReference type="EMBL" id="KKS46798.1"/>
    </source>
</evidence>
<dbReference type="SUPFAM" id="SSF55073">
    <property type="entry name" value="Nucleotide cyclase"/>
    <property type="match status" value="1"/>
</dbReference>
<dbReference type="SMART" id="SM00267">
    <property type="entry name" value="GGDEF"/>
    <property type="match status" value="1"/>
</dbReference>
<dbReference type="GO" id="GO:0052621">
    <property type="term" value="F:diguanylate cyclase activity"/>
    <property type="evidence" value="ECO:0007669"/>
    <property type="project" value="TreeGrafter"/>
</dbReference>
<dbReference type="InterPro" id="IPR029787">
    <property type="entry name" value="Nucleotide_cyclase"/>
</dbReference>
<feature type="domain" description="GGDEF" evidence="1">
    <location>
        <begin position="103"/>
        <end position="247"/>
    </location>
</feature>
<dbReference type="FunFam" id="3.30.70.270:FF:000001">
    <property type="entry name" value="Diguanylate cyclase domain protein"/>
    <property type="match status" value="1"/>
</dbReference>
<comment type="caution">
    <text evidence="2">The sequence shown here is derived from an EMBL/GenBank/DDBJ whole genome shotgun (WGS) entry which is preliminary data.</text>
</comment>
<proteinExistence type="predicted"/>
<dbReference type="Pfam" id="PF00990">
    <property type="entry name" value="GGDEF"/>
    <property type="match status" value="1"/>
</dbReference>
<protein>
    <submittedName>
        <fullName evidence="2">Diguanylate cyclase with hemerythrin-like protein metal-binding domain protein</fullName>
    </submittedName>
</protein>
<accession>A0A0G1CAY6</accession>
<dbReference type="PROSITE" id="PS50887">
    <property type="entry name" value="GGDEF"/>
    <property type="match status" value="1"/>
</dbReference>
<dbReference type="NCBIfam" id="TIGR00254">
    <property type="entry name" value="GGDEF"/>
    <property type="match status" value="1"/>
</dbReference>
<evidence type="ECO:0000259" key="1">
    <source>
        <dbReference type="PROSITE" id="PS50887"/>
    </source>
</evidence>
<organism evidence="2 3">
    <name type="scientific">Candidatus Gottesmanbacteria bacterium GW2011_GWA2_42_18</name>
    <dbReference type="NCBI Taxonomy" id="1618442"/>
    <lineage>
        <taxon>Bacteria</taxon>
        <taxon>Candidatus Gottesmaniibacteriota</taxon>
    </lineage>
</organism>
<dbReference type="InterPro" id="IPR050469">
    <property type="entry name" value="Diguanylate_Cyclase"/>
</dbReference>
<dbReference type="Gene3D" id="3.30.70.270">
    <property type="match status" value="1"/>
</dbReference>
<gene>
    <name evidence="2" type="ORF">UV09_C0013G0031</name>
</gene>